<name>A0A4V1M469_TREME</name>
<reference evidence="2 3" key="1">
    <citation type="submission" date="2016-06" db="EMBL/GenBank/DDBJ databases">
        <title>Evolution of pathogenesis and genome organization in the Tremellales.</title>
        <authorList>
            <person name="Cuomo C."/>
            <person name="Litvintseva A."/>
            <person name="Heitman J."/>
            <person name="Chen Y."/>
            <person name="Sun S."/>
            <person name="Springer D."/>
            <person name="Dromer F."/>
            <person name="Young S."/>
            <person name="Zeng Q."/>
            <person name="Chapman S."/>
            <person name="Gujja S."/>
            <person name="Saif S."/>
            <person name="Birren B."/>
        </authorList>
    </citation>
    <scope>NUCLEOTIDE SEQUENCE [LARGE SCALE GENOMIC DNA]</scope>
    <source>
        <strain evidence="2 3">ATCC 28783</strain>
    </source>
</reference>
<feature type="region of interest" description="Disordered" evidence="1">
    <location>
        <begin position="92"/>
        <end position="139"/>
    </location>
</feature>
<dbReference type="Proteomes" id="UP000289152">
    <property type="component" value="Unassembled WGS sequence"/>
</dbReference>
<keyword evidence="3" id="KW-1185">Reference proteome</keyword>
<comment type="caution">
    <text evidence="2">The sequence shown here is derived from an EMBL/GenBank/DDBJ whole genome shotgun (WGS) entry which is preliminary data.</text>
</comment>
<proteinExistence type="predicted"/>
<feature type="compositionally biased region" description="Acidic residues" evidence="1">
    <location>
        <begin position="92"/>
        <end position="130"/>
    </location>
</feature>
<gene>
    <name evidence="2" type="ORF">M231_03406</name>
</gene>
<dbReference type="InParanoid" id="A0A4V1M469"/>
<accession>A0A4V1M469</accession>
<protein>
    <submittedName>
        <fullName evidence="2">Uncharacterized protein</fullName>
    </submittedName>
</protein>
<evidence type="ECO:0000313" key="3">
    <source>
        <dbReference type="Proteomes" id="UP000289152"/>
    </source>
</evidence>
<sequence>METVTSTAIGFGWPHDEERILHGKLIESTDHPHLHLRIGTEQNYLDWQKSDASCTVVVTWPGWKLTWWVVENGGIEPEEQDEDVLEAQDVEGEGAEGAEGADETDEEEDEEDDENDQNDGDGDDETEDDGPPGHVSHQTQYLEGDAFRLIYKEYAGYRGVTLLGIHPTQTVQEVVLWGDRCRLPDGSFKLRLQALRQPPYVRDLSNLDEPVDLTKEPYIPTDE</sequence>
<organism evidence="2 3">
    <name type="scientific">Tremella mesenterica</name>
    <name type="common">Jelly fungus</name>
    <dbReference type="NCBI Taxonomy" id="5217"/>
    <lineage>
        <taxon>Eukaryota</taxon>
        <taxon>Fungi</taxon>
        <taxon>Dikarya</taxon>
        <taxon>Basidiomycota</taxon>
        <taxon>Agaricomycotina</taxon>
        <taxon>Tremellomycetes</taxon>
        <taxon>Tremellales</taxon>
        <taxon>Tremellaceae</taxon>
        <taxon>Tremella</taxon>
    </lineage>
</organism>
<evidence type="ECO:0000256" key="1">
    <source>
        <dbReference type="SAM" id="MobiDB-lite"/>
    </source>
</evidence>
<evidence type="ECO:0000313" key="2">
    <source>
        <dbReference type="EMBL" id="RXK39327.1"/>
    </source>
</evidence>
<dbReference type="AlphaFoldDB" id="A0A4V1M469"/>
<dbReference type="EMBL" id="SDIL01000033">
    <property type="protein sequence ID" value="RXK39327.1"/>
    <property type="molecule type" value="Genomic_DNA"/>
</dbReference>